<proteinExistence type="predicted"/>
<dbReference type="InterPro" id="IPR018306">
    <property type="entry name" value="Phage_T5_Orf172_DNA-bd"/>
</dbReference>
<feature type="domain" description="Bacteriophage T5 Orf172 DNA-binding" evidence="1">
    <location>
        <begin position="43"/>
        <end position="143"/>
    </location>
</feature>
<dbReference type="Proteomes" id="UP001465976">
    <property type="component" value="Unassembled WGS sequence"/>
</dbReference>
<dbReference type="EMBL" id="JBAHYK010001025">
    <property type="protein sequence ID" value="KAL0569927.1"/>
    <property type="molecule type" value="Genomic_DNA"/>
</dbReference>
<organism evidence="2 3">
    <name type="scientific">Marasmius crinis-equi</name>
    <dbReference type="NCBI Taxonomy" id="585013"/>
    <lineage>
        <taxon>Eukaryota</taxon>
        <taxon>Fungi</taxon>
        <taxon>Dikarya</taxon>
        <taxon>Basidiomycota</taxon>
        <taxon>Agaricomycotina</taxon>
        <taxon>Agaricomycetes</taxon>
        <taxon>Agaricomycetidae</taxon>
        <taxon>Agaricales</taxon>
        <taxon>Marasmiineae</taxon>
        <taxon>Marasmiaceae</taxon>
        <taxon>Marasmius</taxon>
    </lineage>
</organism>
<comment type="caution">
    <text evidence="2">The sequence shown here is derived from an EMBL/GenBank/DDBJ whole genome shotgun (WGS) entry which is preliminary data.</text>
</comment>
<evidence type="ECO:0000313" key="3">
    <source>
        <dbReference type="Proteomes" id="UP001465976"/>
    </source>
</evidence>
<name>A0ABR3F3Y1_9AGAR</name>
<gene>
    <name evidence="2" type="ORF">V5O48_012030</name>
</gene>
<sequence length="150" mass="17237">MPESSAAKLGIRNTSATVLEVHETRYNRKLAKDISDSDDGRDIYIAKVTLEDDICIKVGRTNNLERRMGEHRQRCKLDENEFKEEFHTRVVWAHRCESLLHHRLKAAGFTVSDAACECGTHHIERYASTLESLRSDVDEIKSWIGVVREL</sequence>
<dbReference type="PANTHER" id="PTHR28094:SF1">
    <property type="entry name" value="MEIOTICALLY UP-REGULATED GENE 113 PROTEIN"/>
    <property type="match status" value="1"/>
</dbReference>
<keyword evidence="3" id="KW-1185">Reference proteome</keyword>
<accession>A0ABR3F3Y1</accession>
<dbReference type="Pfam" id="PF10544">
    <property type="entry name" value="T5orf172"/>
    <property type="match status" value="1"/>
</dbReference>
<dbReference type="InterPro" id="IPR053006">
    <property type="entry name" value="Meiosis_regulatory"/>
</dbReference>
<protein>
    <recommendedName>
        <fullName evidence="1">Bacteriophage T5 Orf172 DNA-binding domain-containing protein</fullName>
    </recommendedName>
</protein>
<reference evidence="2 3" key="1">
    <citation type="submission" date="2024-02" db="EMBL/GenBank/DDBJ databases">
        <title>A draft genome for the cacao thread blight pathogen Marasmius crinis-equi.</title>
        <authorList>
            <person name="Cohen S.P."/>
            <person name="Baruah I.K."/>
            <person name="Amoako-Attah I."/>
            <person name="Bukari Y."/>
            <person name="Meinhardt L.W."/>
            <person name="Bailey B.A."/>
        </authorList>
    </citation>
    <scope>NUCLEOTIDE SEQUENCE [LARGE SCALE GENOMIC DNA]</scope>
    <source>
        <strain evidence="2 3">GH-76</strain>
    </source>
</reference>
<evidence type="ECO:0000259" key="1">
    <source>
        <dbReference type="Pfam" id="PF10544"/>
    </source>
</evidence>
<evidence type="ECO:0000313" key="2">
    <source>
        <dbReference type="EMBL" id="KAL0569927.1"/>
    </source>
</evidence>
<dbReference type="PANTHER" id="PTHR28094">
    <property type="entry name" value="MEIOTICALLY UP-REGULATED GENE 113 PROTEIN"/>
    <property type="match status" value="1"/>
</dbReference>